<evidence type="ECO:0000256" key="12">
    <source>
        <dbReference type="ARBA" id="ARBA00023239"/>
    </source>
</evidence>
<dbReference type="InterPro" id="IPR029057">
    <property type="entry name" value="PRTase-like"/>
</dbReference>
<feature type="domain" description="Orotidine 5'-phosphate decarboxylase" evidence="14">
    <location>
        <begin position="263"/>
        <end position="328"/>
    </location>
</feature>
<dbReference type="GO" id="GO:0006207">
    <property type="term" value="P:'de novo' pyrimidine nucleobase biosynthetic process"/>
    <property type="evidence" value="ECO:0007669"/>
    <property type="project" value="InterPro"/>
</dbReference>
<evidence type="ECO:0000256" key="2">
    <source>
        <dbReference type="ARBA" id="ARBA00004889"/>
    </source>
</evidence>
<organism evidence="15 16">
    <name type="scientific">Cherax quadricarinatus</name>
    <name type="common">Australian red claw crayfish</name>
    <dbReference type="NCBI Taxonomy" id="27406"/>
    <lineage>
        <taxon>Eukaryota</taxon>
        <taxon>Metazoa</taxon>
        <taxon>Ecdysozoa</taxon>
        <taxon>Arthropoda</taxon>
        <taxon>Crustacea</taxon>
        <taxon>Multicrustacea</taxon>
        <taxon>Malacostraca</taxon>
        <taxon>Eumalacostraca</taxon>
        <taxon>Eucarida</taxon>
        <taxon>Decapoda</taxon>
        <taxon>Pleocyemata</taxon>
        <taxon>Astacidea</taxon>
        <taxon>Parastacoidea</taxon>
        <taxon>Parastacidae</taxon>
        <taxon>Cherax</taxon>
    </lineage>
</organism>
<comment type="caution">
    <text evidence="15">The sequence shown here is derived from an EMBL/GenBank/DDBJ whole genome shotgun (WGS) entry which is preliminary data.</text>
</comment>
<dbReference type="InterPro" id="IPR000836">
    <property type="entry name" value="PRTase_dom"/>
</dbReference>
<keyword evidence="12" id="KW-0456">Lyase</keyword>
<keyword evidence="16" id="KW-1185">Reference proteome</keyword>
<dbReference type="NCBIfam" id="TIGR00336">
    <property type="entry name" value="pyrE"/>
    <property type="match status" value="1"/>
</dbReference>
<keyword evidence="9" id="KW-0808">Transferase</keyword>
<dbReference type="Pfam" id="PF00215">
    <property type="entry name" value="OMPdecase"/>
    <property type="match status" value="1"/>
</dbReference>
<reference evidence="15 16" key="1">
    <citation type="journal article" date="2024" name="BMC Genomics">
        <title>Genome assembly of redclaw crayfish (Cherax quadricarinatus) provides insights into its immune adaptation and hypoxia tolerance.</title>
        <authorList>
            <person name="Liu Z."/>
            <person name="Zheng J."/>
            <person name="Li H."/>
            <person name="Fang K."/>
            <person name="Wang S."/>
            <person name="He J."/>
            <person name="Zhou D."/>
            <person name="Weng S."/>
            <person name="Chi M."/>
            <person name="Gu Z."/>
            <person name="He J."/>
            <person name="Li F."/>
            <person name="Wang M."/>
        </authorList>
    </citation>
    <scope>NUCLEOTIDE SEQUENCE [LARGE SCALE GENOMIC DNA]</scope>
    <source>
        <strain evidence="15">ZL_2023a</strain>
    </source>
</reference>
<dbReference type="EMBL" id="JARKIK010000068">
    <property type="protein sequence ID" value="KAK8729030.1"/>
    <property type="molecule type" value="Genomic_DNA"/>
</dbReference>
<comment type="similarity">
    <text evidence="4">In the C-terminal section; belongs to the OMP decarboxylase family.</text>
</comment>
<name>A0AAW0WBF7_CHEQU</name>
<dbReference type="AlphaFoldDB" id="A0AAW0WBF7"/>
<dbReference type="Proteomes" id="UP001445076">
    <property type="component" value="Unassembled WGS sequence"/>
</dbReference>
<evidence type="ECO:0000256" key="3">
    <source>
        <dbReference type="ARBA" id="ARBA00006221"/>
    </source>
</evidence>
<evidence type="ECO:0000256" key="4">
    <source>
        <dbReference type="ARBA" id="ARBA00009769"/>
    </source>
</evidence>
<evidence type="ECO:0000256" key="6">
    <source>
        <dbReference type="ARBA" id="ARBA00012321"/>
    </source>
</evidence>
<evidence type="ECO:0000256" key="10">
    <source>
        <dbReference type="ARBA" id="ARBA00022793"/>
    </source>
</evidence>
<evidence type="ECO:0000256" key="8">
    <source>
        <dbReference type="ARBA" id="ARBA00022676"/>
    </source>
</evidence>
<evidence type="ECO:0000313" key="15">
    <source>
        <dbReference type="EMBL" id="KAK8729030.1"/>
    </source>
</evidence>
<dbReference type="PANTHER" id="PTHR19278">
    <property type="entry name" value="OROTATE PHOSPHORIBOSYLTRANSFERASE"/>
    <property type="match status" value="1"/>
</dbReference>
<dbReference type="GO" id="GO:0004590">
    <property type="term" value="F:orotidine-5'-phosphate decarboxylase activity"/>
    <property type="evidence" value="ECO:0007669"/>
    <property type="project" value="UniProtKB-EC"/>
</dbReference>
<keyword evidence="11" id="KW-0665">Pyrimidine biosynthesis</keyword>
<dbReference type="InterPro" id="IPR004467">
    <property type="entry name" value="Or_phspho_trans_dom"/>
</dbReference>
<keyword evidence="8" id="KW-0328">Glycosyltransferase</keyword>
<evidence type="ECO:0000313" key="16">
    <source>
        <dbReference type="Proteomes" id="UP001445076"/>
    </source>
</evidence>
<evidence type="ECO:0000256" key="11">
    <source>
        <dbReference type="ARBA" id="ARBA00022975"/>
    </source>
</evidence>
<proteinExistence type="inferred from homology"/>
<dbReference type="GO" id="GO:0004588">
    <property type="term" value="F:orotate phosphoribosyltransferase activity"/>
    <property type="evidence" value="ECO:0007669"/>
    <property type="project" value="UniProtKB-EC"/>
</dbReference>
<evidence type="ECO:0000256" key="5">
    <source>
        <dbReference type="ARBA" id="ARBA00011971"/>
    </source>
</evidence>
<dbReference type="FunFam" id="3.40.50.2020:FF:000025">
    <property type="entry name" value="Uridine monophosphate synthetase"/>
    <property type="match status" value="1"/>
</dbReference>
<evidence type="ECO:0000256" key="9">
    <source>
        <dbReference type="ARBA" id="ARBA00022679"/>
    </source>
</evidence>
<dbReference type="CDD" id="cd06223">
    <property type="entry name" value="PRTases_typeI"/>
    <property type="match status" value="1"/>
</dbReference>
<dbReference type="SUPFAM" id="SSF53271">
    <property type="entry name" value="PRTase-like"/>
    <property type="match status" value="1"/>
</dbReference>
<dbReference type="HAMAP" id="MF_01208">
    <property type="entry name" value="PyrE"/>
    <property type="match status" value="1"/>
</dbReference>
<accession>A0AAW0WBF7</accession>
<dbReference type="PANTHER" id="PTHR19278:SF9">
    <property type="entry name" value="URIDINE 5'-MONOPHOSPHATE SYNTHASE"/>
    <property type="match status" value="1"/>
</dbReference>
<sequence>MAETQVQQMGVGDPTGAIQQCILSLHNIGVVKFGRFTLKSGMQSPVYFDLRLIVSYPKLMETVSELMWAARPGTDYDLVCGVAYTGLPIATVISTKQNVPMLIRRKETKGYGTKKLVEGSYQGNQKCLMIEDVIVSGSSVYESVETLRDLKLDVKDAVVFLDREQGGTANLKAMDINIVSVVTMTEMMSILLKHGCIDQVTHDSVLEFVSSHRDTSIVTKEKTSCKNGIQVMDRKNCSFESRITTTNHPLTRKLFEIMANKKTNLCVAADVTTTEELVSLADKVGPHICLLKTHIDILTNFSQDTIDKLRDLAAKHNFLLFEDRCVTDKA</sequence>
<dbReference type="InterPro" id="IPR023031">
    <property type="entry name" value="OPRT"/>
</dbReference>
<keyword evidence="10" id="KW-0210">Decarboxylase</keyword>
<dbReference type="InterPro" id="IPR013785">
    <property type="entry name" value="Aldolase_TIM"/>
</dbReference>
<dbReference type="Gene3D" id="3.40.50.2020">
    <property type="match status" value="1"/>
</dbReference>
<evidence type="ECO:0000256" key="7">
    <source>
        <dbReference type="ARBA" id="ARBA00015047"/>
    </source>
</evidence>
<comment type="pathway">
    <text evidence="1">Pyrimidine metabolism; UMP biosynthesis via de novo pathway; UMP from orotate: step 2/2.</text>
</comment>
<gene>
    <name evidence="15" type="ORF">OTU49_008598</name>
</gene>
<dbReference type="EC" id="2.4.2.10" evidence="5"/>
<dbReference type="GO" id="GO:0006222">
    <property type="term" value="P:UMP biosynthetic process"/>
    <property type="evidence" value="ECO:0007669"/>
    <property type="project" value="TreeGrafter"/>
</dbReference>
<evidence type="ECO:0000259" key="14">
    <source>
        <dbReference type="Pfam" id="PF00215"/>
    </source>
</evidence>
<dbReference type="Gene3D" id="3.20.20.70">
    <property type="entry name" value="Aldolase class I"/>
    <property type="match status" value="1"/>
</dbReference>
<comment type="similarity">
    <text evidence="3">In the N-terminal section; belongs to the purine/pyrimidine phosphoribosyltransferase family.</text>
</comment>
<keyword evidence="13" id="KW-0511">Multifunctional enzyme</keyword>
<dbReference type="InterPro" id="IPR001754">
    <property type="entry name" value="OMPdeCOase_dom"/>
</dbReference>
<evidence type="ECO:0000256" key="1">
    <source>
        <dbReference type="ARBA" id="ARBA00004861"/>
    </source>
</evidence>
<dbReference type="InterPro" id="IPR011060">
    <property type="entry name" value="RibuloseP-bd_barrel"/>
</dbReference>
<protein>
    <recommendedName>
        <fullName evidence="7">Uridine 5'-monophosphate synthase</fullName>
        <ecNumber evidence="5">2.4.2.10</ecNumber>
        <ecNumber evidence="6">4.1.1.23</ecNumber>
    </recommendedName>
</protein>
<evidence type="ECO:0000256" key="13">
    <source>
        <dbReference type="ARBA" id="ARBA00023268"/>
    </source>
</evidence>
<dbReference type="EC" id="4.1.1.23" evidence="6"/>
<dbReference type="SUPFAM" id="SSF51366">
    <property type="entry name" value="Ribulose-phoshate binding barrel"/>
    <property type="match status" value="1"/>
</dbReference>
<comment type="pathway">
    <text evidence="2">Pyrimidine metabolism; UMP biosynthesis via de novo pathway; UMP from orotate: step 1/2.</text>
</comment>